<accession>A0A1F8DX90</accession>
<dbReference type="InterPro" id="IPR007627">
    <property type="entry name" value="RNA_pol_sigma70_r2"/>
</dbReference>
<dbReference type="GO" id="GO:0003677">
    <property type="term" value="F:DNA binding"/>
    <property type="evidence" value="ECO:0007669"/>
    <property type="project" value="InterPro"/>
</dbReference>
<evidence type="ECO:0000256" key="3">
    <source>
        <dbReference type="ARBA" id="ARBA00023082"/>
    </source>
</evidence>
<dbReference type="NCBIfam" id="TIGR02937">
    <property type="entry name" value="sigma70-ECF"/>
    <property type="match status" value="1"/>
</dbReference>
<dbReference type="Proteomes" id="UP000176422">
    <property type="component" value="Unassembled WGS sequence"/>
</dbReference>
<proteinExistence type="inferred from homology"/>
<evidence type="ECO:0000313" key="8">
    <source>
        <dbReference type="Proteomes" id="UP000176422"/>
    </source>
</evidence>
<dbReference type="PANTHER" id="PTHR43133">
    <property type="entry name" value="RNA POLYMERASE ECF-TYPE SIGMA FACTO"/>
    <property type="match status" value="1"/>
</dbReference>
<evidence type="ECO:0000256" key="4">
    <source>
        <dbReference type="ARBA" id="ARBA00023163"/>
    </source>
</evidence>
<dbReference type="Gene3D" id="1.10.10.10">
    <property type="entry name" value="Winged helix-like DNA-binding domain superfamily/Winged helix DNA-binding domain"/>
    <property type="match status" value="1"/>
</dbReference>
<dbReference type="PANTHER" id="PTHR43133:SF25">
    <property type="entry name" value="RNA POLYMERASE SIGMA FACTOR RFAY-RELATED"/>
    <property type="match status" value="1"/>
</dbReference>
<name>A0A1F8DX90_9BACT</name>
<dbReference type="EMBL" id="MGIT01000001">
    <property type="protein sequence ID" value="OGM93163.1"/>
    <property type="molecule type" value="Genomic_DNA"/>
</dbReference>
<dbReference type="CDD" id="cd06171">
    <property type="entry name" value="Sigma70_r4"/>
    <property type="match status" value="1"/>
</dbReference>
<keyword evidence="3" id="KW-0731">Sigma factor</keyword>
<keyword evidence="4" id="KW-0804">Transcription</keyword>
<dbReference type="Pfam" id="PF08281">
    <property type="entry name" value="Sigma70_r4_2"/>
    <property type="match status" value="1"/>
</dbReference>
<dbReference type="InterPro" id="IPR013324">
    <property type="entry name" value="RNA_pol_sigma_r3/r4-like"/>
</dbReference>
<dbReference type="InterPro" id="IPR036388">
    <property type="entry name" value="WH-like_DNA-bd_sf"/>
</dbReference>
<gene>
    <name evidence="7" type="ORF">A2372_02030</name>
</gene>
<sequence length="196" mass="22735">MTDHGQCAEKTDEELVTLTLKDRELYACLIRRYEAPLARYVWRISGYSDDDIADILQNAFISAYRNLNGFDPSLKFSSWLYRIVHNETISQHRKRRARPQTVSVEENDDVFELLASEVDVARDADRAMTAMRIRAVLDAMDPKYREVLVLKYLEDKDYREISDILQKPMGTIATLINRAKKQFKGKVEDGPLSTIR</sequence>
<dbReference type="SUPFAM" id="SSF88946">
    <property type="entry name" value="Sigma2 domain of RNA polymerase sigma factors"/>
    <property type="match status" value="1"/>
</dbReference>
<evidence type="ECO:0000259" key="5">
    <source>
        <dbReference type="Pfam" id="PF04542"/>
    </source>
</evidence>
<dbReference type="Pfam" id="PF04542">
    <property type="entry name" value="Sigma70_r2"/>
    <property type="match status" value="1"/>
</dbReference>
<keyword evidence="2" id="KW-0805">Transcription regulation</keyword>
<dbReference type="InterPro" id="IPR014284">
    <property type="entry name" value="RNA_pol_sigma-70_dom"/>
</dbReference>
<evidence type="ECO:0000259" key="6">
    <source>
        <dbReference type="Pfam" id="PF08281"/>
    </source>
</evidence>
<dbReference type="InterPro" id="IPR013249">
    <property type="entry name" value="RNA_pol_sigma70_r4_t2"/>
</dbReference>
<dbReference type="AlphaFoldDB" id="A0A1F8DX90"/>
<comment type="caution">
    <text evidence="7">The sequence shown here is derived from an EMBL/GenBank/DDBJ whole genome shotgun (WGS) entry which is preliminary data.</text>
</comment>
<feature type="domain" description="RNA polymerase sigma-70 region 2" evidence="5">
    <location>
        <begin position="29"/>
        <end position="97"/>
    </location>
</feature>
<dbReference type="GO" id="GO:0016987">
    <property type="term" value="F:sigma factor activity"/>
    <property type="evidence" value="ECO:0007669"/>
    <property type="project" value="UniProtKB-KW"/>
</dbReference>
<dbReference type="STRING" id="1802559.A2372_02030"/>
<organism evidence="7 8">
    <name type="scientific">Candidatus Wolfebacteria bacterium RIFOXYB1_FULL_54_12</name>
    <dbReference type="NCBI Taxonomy" id="1802559"/>
    <lineage>
        <taxon>Bacteria</taxon>
        <taxon>Candidatus Wolfeibacteriota</taxon>
    </lineage>
</organism>
<evidence type="ECO:0000313" key="7">
    <source>
        <dbReference type="EMBL" id="OGM93163.1"/>
    </source>
</evidence>
<dbReference type="Gene3D" id="1.10.1740.10">
    <property type="match status" value="1"/>
</dbReference>
<evidence type="ECO:0000256" key="2">
    <source>
        <dbReference type="ARBA" id="ARBA00023015"/>
    </source>
</evidence>
<protein>
    <submittedName>
        <fullName evidence="7">Uncharacterized protein</fullName>
    </submittedName>
</protein>
<dbReference type="InterPro" id="IPR013325">
    <property type="entry name" value="RNA_pol_sigma_r2"/>
</dbReference>
<dbReference type="InterPro" id="IPR039425">
    <property type="entry name" value="RNA_pol_sigma-70-like"/>
</dbReference>
<reference evidence="7 8" key="1">
    <citation type="journal article" date="2016" name="Nat. Commun.">
        <title>Thousands of microbial genomes shed light on interconnected biogeochemical processes in an aquifer system.</title>
        <authorList>
            <person name="Anantharaman K."/>
            <person name="Brown C.T."/>
            <person name="Hug L.A."/>
            <person name="Sharon I."/>
            <person name="Castelle C.J."/>
            <person name="Probst A.J."/>
            <person name="Thomas B.C."/>
            <person name="Singh A."/>
            <person name="Wilkins M.J."/>
            <person name="Karaoz U."/>
            <person name="Brodie E.L."/>
            <person name="Williams K.H."/>
            <person name="Hubbard S.S."/>
            <person name="Banfield J.F."/>
        </authorList>
    </citation>
    <scope>NUCLEOTIDE SEQUENCE [LARGE SCALE GENOMIC DNA]</scope>
</reference>
<dbReference type="GO" id="GO:0006352">
    <property type="term" value="P:DNA-templated transcription initiation"/>
    <property type="evidence" value="ECO:0007669"/>
    <property type="project" value="InterPro"/>
</dbReference>
<dbReference type="SUPFAM" id="SSF88659">
    <property type="entry name" value="Sigma3 and sigma4 domains of RNA polymerase sigma factors"/>
    <property type="match status" value="1"/>
</dbReference>
<comment type="similarity">
    <text evidence="1">Belongs to the sigma-70 factor family. ECF subfamily.</text>
</comment>
<evidence type="ECO:0000256" key="1">
    <source>
        <dbReference type="ARBA" id="ARBA00010641"/>
    </source>
</evidence>
<feature type="domain" description="RNA polymerase sigma factor 70 region 4 type 2" evidence="6">
    <location>
        <begin position="131"/>
        <end position="182"/>
    </location>
</feature>